<dbReference type="AlphaFoldDB" id="A0A4Q4KGQ1"/>
<keyword evidence="2" id="KW-1185">Reference proteome</keyword>
<sequence length="422" mass="49173">MQEEYLHYLWRMKRLNFNQLKLTNGAPVSVHEVGWYNLDAGPDFFNGTVSIDGIKWSGNIELHIKSSDWYAHKHHLDEAYNNVVLHVVFEHDKEVFVKGIQLPTIELKNQIDLAHLRNYEKIISNSYKVPCSNVVMDYKLSLLQQIDVSFLHRIERKGIELLDLVKIEQRDKYSILLAAILQATGGRVNKLPMQELASILPYKLIAKEQWDKTRLEALVFGSAGFLNDEVEDEYYQELKQTWRFLKHKHHLLEMNKSSWKFSGIRPYSFPTLILAQINGFLLQFDLQNLSDLKAEQIISKINKLSATYIDGYWENHFVFGKLSKKRKLNFSKLFKQNLIINGLVPYLISLKHLYSDFSFSDMAVELMEKLPSESNNVINYWKEIGFSPQNALESQGLLELNNEFCNFKKCLSCKVGTENLEK</sequence>
<reference evidence="1 2" key="1">
    <citation type="submission" date="2019-02" db="EMBL/GenBank/DDBJ databases">
        <title>Genome sequence of the sea-ice species Brumimicrobium glaciale.</title>
        <authorList>
            <person name="Bowman J.P."/>
        </authorList>
    </citation>
    <scope>NUCLEOTIDE SEQUENCE [LARGE SCALE GENOMIC DNA]</scope>
    <source>
        <strain evidence="1 2">IC156</strain>
    </source>
</reference>
<accession>A0A4Q4KGQ1</accession>
<gene>
    <name evidence="1" type="ORF">ERX46_14015</name>
</gene>
<organism evidence="1 2">
    <name type="scientific">Brumimicrobium glaciale</name>
    <dbReference type="NCBI Taxonomy" id="200475"/>
    <lineage>
        <taxon>Bacteria</taxon>
        <taxon>Pseudomonadati</taxon>
        <taxon>Bacteroidota</taxon>
        <taxon>Flavobacteriia</taxon>
        <taxon>Flavobacteriales</taxon>
        <taxon>Crocinitomicaceae</taxon>
        <taxon>Brumimicrobium</taxon>
    </lineage>
</organism>
<dbReference type="OrthoDB" id="1005072at2"/>
<dbReference type="EMBL" id="SETE01000006">
    <property type="protein sequence ID" value="RYM32393.1"/>
    <property type="molecule type" value="Genomic_DNA"/>
</dbReference>
<dbReference type="RefSeq" id="WP_130094503.1">
    <property type="nucleotide sequence ID" value="NZ_SETE01000006.1"/>
</dbReference>
<name>A0A4Q4KGQ1_9FLAO</name>
<evidence type="ECO:0000313" key="2">
    <source>
        <dbReference type="Proteomes" id="UP000293952"/>
    </source>
</evidence>
<dbReference type="Proteomes" id="UP000293952">
    <property type="component" value="Unassembled WGS sequence"/>
</dbReference>
<proteinExistence type="predicted"/>
<evidence type="ECO:0000313" key="1">
    <source>
        <dbReference type="EMBL" id="RYM32393.1"/>
    </source>
</evidence>
<comment type="caution">
    <text evidence="1">The sequence shown here is derived from an EMBL/GenBank/DDBJ whole genome shotgun (WGS) entry which is preliminary data.</text>
</comment>
<dbReference type="Pfam" id="PF11013">
    <property type="entry name" value="DUF2851"/>
    <property type="match status" value="1"/>
</dbReference>
<protein>
    <submittedName>
        <fullName evidence="1">DUF2851 family protein</fullName>
    </submittedName>
</protein>
<dbReference type="InterPro" id="IPR021272">
    <property type="entry name" value="DUF2851"/>
</dbReference>